<sequence length="176" mass="19350">MEQKHCYSCGSESSSSSGSNTLSEGEEMSPVVHIKVSADDGHNSDSESVLEEEDDDDNDTPTMDEESEDEDEKLDDIHYPPSTYLRKSSDPELSHGFNSALKFKLQLNDDGKYLRRRSLGGGLTGKYLLLPTAPQQTHTASETSNLVRMCSLYLGKSDPSLTSSLKELSLPRRGSL</sequence>
<dbReference type="AlphaFoldDB" id="A0ABD2FJN2"/>
<feature type="region of interest" description="Disordered" evidence="1">
    <location>
        <begin position="1"/>
        <end position="92"/>
    </location>
</feature>
<evidence type="ECO:0000313" key="3">
    <source>
        <dbReference type="Proteomes" id="UP001619887"/>
    </source>
</evidence>
<evidence type="ECO:0000313" key="2">
    <source>
        <dbReference type="EMBL" id="KAL3041959.1"/>
    </source>
</evidence>
<feature type="compositionally biased region" description="Low complexity" evidence="1">
    <location>
        <begin position="8"/>
        <end position="23"/>
    </location>
</feature>
<evidence type="ECO:0000256" key="1">
    <source>
        <dbReference type="SAM" id="MobiDB-lite"/>
    </source>
</evidence>
<keyword evidence="3" id="KW-1185">Reference proteome</keyword>
<feature type="compositionally biased region" description="Basic and acidic residues" evidence="1">
    <location>
        <begin position="36"/>
        <end position="45"/>
    </location>
</feature>
<comment type="caution">
    <text evidence="2">The sequence shown here is derived from an EMBL/GenBank/DDBJ whole genome shotgun (WGS) entry which is preliminary data.</text>
</comment>
<protein>
    <submittedName>
        <fullName evidence="2">Uncharacterized protein</fullName>
    </submittedName>
</protein>
<feature type="compositionally biased region" description="Acidic residues" evidence="1">
    <location>
        <begin position="48"/>
        <end position="74"/>
    </location>
</feature>
<proteinExistence type="predicted"/>
<accession>A0ABD2FJN2</accession>
<organism evidence="2 3">
    <name type="scientific">Pagothenia borchgrevinki</name>
    <name type="common">Bald rockcod</name>
    <name type="synonym">Trematomus borchgrevinki</name>
    <dbReference type="NCBI Taxonomy" id="8213"/>
    <lineage>
        <taxon>Eukaryota</taxon>
        <taxon>Metazoa</taxon>
        <taxon>Chordata</taxon>
        <taxon>Craniata</taxon>
        <taxon>Vertebrata</taxon>
        <taxon>Euteleostomi</taxon>
        <taxon>Actinopterygii</taxon>
        <taxon>Neopterygii</taxon>
        <taxon>Teleostei</taxon>
        <taxon>Neoteleostei</taxon>
        <taxon>Acanthomorphata</taxon>
        <taxon>Eupercaria</taxon>
        <taxon>Perciformes</taxon>
        <taxon>Notothenioidei</taxon>
        <taxon>Nototheniidae</taxon>
        <taxon>Pagothenia</taxon>
    </lineage>
</organism>
<reference evidence="2 3" key="1">
    <citation type="journal article" date="2022" name="G3 (Bethesda)">
        <title>Evaluating Illumina-, Nanopore-, and PacBio-based genome assembly strategies with the bald notothen, Trematomus borchgrevinki.</title>
        <authorList>
            <person name="Rayamajhi N."/>
            <person name="Cheng C.C."/>
            <person name="Catchen J.M."/>
        </authorList>
    </citation>
    <scope>NUCLEOTIDE SEQUENCE [LARGE SCALE GENOMIC DNA]</scope>
    <source>
        <strain evidence="2">AGRC-2024</strain>
    </source>
</reference>
<dbReference type="Proteomes" id="UP001619887">
    <property type="component" value="Unassembled WGS sequence"/>
</dbReference>
<reference evidence="2 3" key="2">
    <citation type="journal article" date="2024" name="G3 (Bethesda)">
        <title>The genome of the cryopelagic Antarctic bald notothen, Trematomus borchgrevinki.</title>
        <authorList>
            <person name="Rayamajhi N."/>
            <person name="Rivera-Colon A.G."/>
            <person name="Minhas B.F."/>
            <person name="Cheng C.C."/>
            <person name="Catchen J.M."/>
        </authorList>
    </citation>
    <scope>NUCLEOTIDE SEQUENCE [LARGE SCALE GENOMIC DNA]</scope>
    <source>
        <strain evidence="2">AGRC-2024</strain>
    </source>
</reference>
<dbReference type="EMBL" id="JBIYXZ010002089">
    <property type="protein sequence ID" value="KAL3041959.1"/>
    <property type="molecule type" value="Genomic_DNA"/>
</dbReference>
<gene>
    <name evidence="2" type="ORF">OYC64_020016</name>
</gene>
<name>A0ABD2FJN2_PAGBO</name>